<dbReference type="PANTHER" id="PTHR33799">
    <property type="entry name" value="PTS PERMEASE-RELATED-RELATED"/>
    <property type="match status" value="1"/>
</dbReference>
<sequence length="141" mass="15340">MKVIVSGHGKYASGLHSTIQLLAGEIANVDYIDFDENMNNEMLSDEFKQAIANEPKVVFMCDLMGGTPFKEAVILSQTEKQDIAVTSGCNVGALLEVGFELSTYSGSAEVLAQKLVDVSTKQTTVFRRKPVLKSETFEDGI</sequence>
<keyword evidence="7" id="KW-0418">Kinase</keyword>
<evidence type="ECO:0000313" key="10">
    <source>
        <dbReference type="EMBL" id="RMW54912.1"/>
    </source>
</evidence>
<comment type="caution">
    <text evidence="9">The sequence shown here is derived from an EMBL/GenBank/DDBJ whole genome shotgun (WGS) entry which is preliminary data.</text>
</comment>
<reference evidence="10 11" key="1">
    <citation type="submission" date="2018-10" db="EMBL/GenBank/DDBJ databases">
        <title>Genome sequences of five Lactobacillus pentosus strains isolated from brines of traditionally fermented spanish-style green table olives and differences between them.</title>
        <authorList>
            <person name="Jimenez Diaz R."/>
        </authorList>
    </citation>
    <scope>NUCLEOTIDE SEQUENCE [LARGE SCALE GENOMIC DNA]</scope>
    <source>
        <strain evidence="10 11">IG8</strain>
    </source>
</reference>
<keyword evidence="5" id="KW-0808">Transferase</keyword>
<evidence type="ECO:0000256" key="4">
    <source>
        <dbReference type="ARBA" id="ARBA00022597"/>
    </source>
</evidence>
<dbReference type="InterPro" id="IPR004701">
    <property type="entry name" value="PTS_EIIA_man-typ"/>
</dbReference>
<keyword evidence="4 9" id="KW-0762">Sugar transport</keyword>
<dbReference type="GO" id="GO:0016020">
    <property type="term" value="C:membrane"/>
    <property type="evidence" value="ECO:0007669"/>
    <property type="project" value="InterPro"/>
</dbReference>
<keyword evidence="2" id="KW-0813">Transport</keyword>
<feature type="domain" description="PTS EIIA type-4" evidence="8">
    <location>
        <begin position="1"/>
        <end position="123"/>
    </location>
</feature>
<evidence type="ECO:0000313" key="9">
    <source>
        <dbReference type="EMBL" id="MDT6989032.1"/>
    </source>
</evidence>
<evidence type="ECO:0000313" key="11">
    <source>
        <dbReference type="Proteomes" id="UP000281061"/>
    </source>
</evidence>
<reference evidence="9" key="2">
    <citation type="submission" date="2023-08" db="EMBL/GenBank/DDBJ databases">
        <authorList>
            <person name="Page C.A."/>
            <person name="Perez-Diaz I.M."/>
        </authorList>
    </citation>
    <scope>NUCLEOTIDE SEQUENCE</scope>
    <source>
        <strain evidence="9">7.8.46</strain>
    </source>
</reference>
<evidence type="ECO:0000256" key="6">
    <source>
        <dbReference type="ARBA" id="ARBA00022683"/>
    </source>
</evidence>
<dbReference type="SUPFAM" id="SSF53062">
    <property type="entry name" value="PTS system fructose IIA component-like"/>
    <property type="match status" value="1"/>
</dbReference>
<dbReference type="CDD" id="cd00006">
    <property type="entry name" value="PTS_IIA_man"/>
    <property type="match status" value="1"/>
</dbReference>
<dbReference type="EMBL" id="RDCL01000052">
    <property type="protein sequence ID" value="RMW54912.1"/>
    <property type="molecule type" value="Genomic_DNA"/>
</dbReference>
<keyword evidence="3" id="KW-0963">Cytoplasm</keyword>
<dbReference type="GO" id="GO:0009401">
    <property type="term" value="P:phosphoenolpyruvate-dependent sugar phosphotransferase system"/>
    <property type="evidence" value="ECO:0007669"/>
    <property type="project" value="UniProtKB-KW"/>
</dbReference>
<evidence type="ECO:0000313" key="12">
    <source>
        <dbReference type="Proteomes" id="UP001267003"/>
    </source>
</evidence>
<dbReference type="GO" id="GO:0005737">
    <property type="term" value="C:cytoplasm"/>
    <property type="evidence" value="ECO:0007669"/>
    <property type="project" value="UniProtKB-SubCell"/>
</dbReference>
<gene>
    <name evidence="10" type="ORF">D6U17_08405</name>
    <name evidence="9" type="ORF">RI536_02790</name>
</gene>
<dbReference type="InterPro" id="IPR051471">
    <property type="entry name" value="Bacterial_PTS_sugar_comp"/>
</dbReference>
<evidence type="ECO:0000256" key="1">
    <source>
        <dbReference type="ARBA" id="ARBA00004496"/>
    </source>
</evidence>
<dbReference type="EMBL" id="JAVLAQ010000001">
    <property type="protein sequence ID" value="MDT6989032.1"/>
    <property type="molecule type" value="Genomic_DNA"/>
</dbReference>
<evidence type="ECO:0000256" key="3">
    <source>
        <dbReference type="ARBA" id="ARBA00022490"/>
    </source>
</evidence>
<dbReference type="PANTHER" id="PTHR33799:SF1">
    <property type="entry name" value="PTS SYSTEM MANNOSE-SPECIFIC EIIAB COMPONENT-RELATED"/>
    <property type="match status" value="1"/>
</dbReference>
<dbReference type="Proteomes" id="UP000281061">
    <property type="component" value="Unassembled WGS sequence"/>
</dbReference>
<dbReference type="Pfam" id="PF03610">
    <property type="entry name" value="EIIA-man"/>
    <property type="match status" value="1"/>
</dbReference>
<evidence type="ECO:0000256" key="7">
    <source>
        <dbReference type="ARBA" id="ARBA00022777"/>
    </source>
</evidence>
<dbReference type="Gene3D" id="3.40.50.510">
    <property type="entry name" value="Phosphotransferase system, mannose-type IIA component"/>
    <property type="match status" value="1"/>
</dbReference>
<evidence type="ECO:0000256" key="2">
    <source>
        <dbReference type="ARBA" id="ARBA00022448"/>
    </source>
</evidence>
<dbReference type="Proteomes" id="UP001267003">
    <property type="component" value="Unassembled WGS sequence"/>
</dbReference>
<keyword evidence="6" id="KW-0598">Phosphotransferase system</keyword>
<proteinExistence type="predicted"/>
<accession>A0A843QR00</accession>
<protein>
    <submittedName>
        <fullName evidence="9">PTS sugar transporter subunit IIA</fullName>
    </submittedName>
</protein>
<dbReference type="InterPro" id="IPR036662">
    <property type="entry name" value="PTS_EIIA_man-typ_sf"/>
</dbReference>
<comment type="subcellular location">
    <subcellularLocation>
        <location evidence="1">Cytoplasm</location>
    </subcellularLocation>
</comment>
<dbReference type="PROSITE" id="PS51096">
    <property type="entry name" value="PTS_EIIA_TYPE_4"/>
    <property type="match status" value="1"/>
</dbReference>
<dbReference type="InterPro" id="IPR033887">
    <property type="entry name" value="PTS_IIA_man"/>
</dbReference>
<dbReference type="AlphaFoldDB" id="A0A843QR00"/>
<evidence type="ECO:0000256" key="5">
    <source>
        <dbReference type="ARBA" id="ARBA00022679"/>
    </source>
</evidence>
<evidence type="ECO:0000259" key="8">
    <source>
        <dbReference type="PROSITE" id="PS51096"/>
    </source>
</evidence>
<organism evidence="9 12">
    <name type="scientific">Lactiplantibacillus pentosus</name>
    <name type="common">Lactobacillus pentosus</name>
    <dbReference type="NCBI Taxonomy" id="1589"/>
    <lineage>
        <taxon>Bacteria</taxon>
        <taxon>Bacillati</taxon>
        <taxon>Bacillota</taxon>
        <taxon>Bacilli</taxon>
        <taxon>Lactobacillales</taxon>
        <taxon>Lactobacillaceae</taxon>
        <taxon>Lactiplantibacillus</taxon>
    </lineage>
</organism>
<dbReference type="GO" id="GO:0016301">
    <property type="term" value="F:kinase activity"/>
    <property type="evidence" value="ECO:0007669"/>
    <property type="project" value="UniProtKB-KW"/>
</dbReference>
<dbReference type="RefSeq" id="WP_088770940.1">
    <property type="nucleotide sequence ID" value="NZ_CP022130.1"/>
</dbReference>
<name>A0A843QR00_LACPE</name>